<dbReference type="InterPro" id="IPR018993">
    <property type="entry name" value="FOP_dimerisation-dom_N"/>
</dbReference>
<dbReference type="PANTHER" id="PTHR15431">
    <property type="entry name" value="FGFR1 ONCOGENE PARTNER/LISH DOMAIN-CONTAINING PROTEIN"/>
    <property type="match status" value="1"/>
</dbReference>
<dbReference type="HOGENOM" id="CLU_931480_0_0_1"/>
<dbReference type="EMBL" id="ABJB010239765">
    <property type="status" value="NOT_ANNOTATED_CDS"/>
    <property type="molecule type" value="Genomic_DNA"/>
</dbReference>
<feature type="compositionally biased region" description="Basic and acidic residues" evidence="3">
    <location>
        <begin position="171"/>
        <end position="185"/>
    </location>
</feature>
<dbReference type="EnsemblMetazoa" id="ISCW007067-RA">
    <property type="protein sequence ID" value="ISCW007067-PA"/>
    <property type="gene ID" value="ISCW007067"/>
</dbReference>
<feature type="compositionally biased region" description="Low complexity" evidence="3">
    <location>
        <begin position="196"/>
        <end position="208"/>
    </location>
</feature>
<dbReference type="InParanoid" id="B7PRN7"/>
<evidence type="ECO:0000313" key="7">
    <source>
        <dbReference type="Proteomes" id="UP000001555"/>
    </source>
</evidence>
<dbReference type="STRING" id="6945.B7PRN7"/>
<dbReference type="VEuPathDB" id="VectorBase:ISCP_003598"/>
<keyword evidence="1" id="KW-0963">Cytoplasm</keyword>
<dbReference type="Proteomes" id="UP000001555">
    <property type="component" value="Unassembled WGS sequence"/>
</dbReference>
<keyword evidence="8" id="KW-1267">Proteomics identification</keyword>
<dbReference type="EMBL" id="DS774067">
    <property type="protein sequence ID" value="EEC09259.1"/>
    <property type="molecule type" value="Genomic_DNA"/>
</dbReference>
<dbReference type="VEuPathDB" id="VectorBase:ISCI007067"/>
<dbReference type="KEGG" id="isc:8030361"/>
<dbReference type="Gene3D" id="1.20.960.40">
    <property type="match status" value="1"/>
</dbReference>
<evidence type="ECO:0000256" key="2">
    <source>
        <dbReference type="ARBA" id="ARBA00023212"/>
    </source>
</evidence>
<protein>
    <recommendedName>
        <fullName evidence="4">FGFR1 oncogene partner (FOP) N-terminal dimerisation domain-containing protein</fullName>
    </recommendedName>
</protein>
<keyword evidence="2" id="KW-0206">Cytoskeleton</keyword>
<dbReference type="EMBL" id="ABJB010397715">
    <property type="status" value="NOT_ANNOTATED_CDS"/>
    <property type="molecule type" value="Genomic_DNA"/>
</dbReference>
<dbReference type="AlphaFoldDB" id="B7PRN7"/>
<reference evidence="6" key="2">
    <citation type="submission" date="2020-05" db="UniProtKB">
        <authorList>
            <consortium name="EnsemblMetazoa"/>
        </authorList>
    </citation>
    <scope>IDENTIFICATION</scope>
    <source>
        <strain evidence="6">wikel</strain>
    </source>
</reference>
<dbReference type="Pfam" id="PF09398">
    <property type="entry name" value="FOP_dimer"/>
    <property type="match status" value="1"/>
</dbReference>
<gene>
    <name evidence="6" type="primary">8030361</name>
    <name evidence="5" type="ORF">IscW_ISCW007067</name>
</gene>
<proteinExistence type="evidence at protein level"/>
<evidence type="ECO:0000313" key="5">
    <source>
        <dbReference type="EMBL" id="EEC09259.1"/>
    </source>
</evidence>
<dbReference type="GO" id="GO:0034453">
    <property type="term" value="P:microtubule anchoring"/>
    <property type="evidence" value="ECO:0007669"/>
    <property type="project" value="InterPro"/>
</dbReference>
<evidence type="ECO:0000256" key="1">
    <source>
        <dbReference type="ARBA" id="ARBA00022490"/>
    </source>
</evidence>
<dbReference type="OrthoDB" id="2160638at2759"/>
<dbReference type="PANTHER" id="PTHR15431:SF9">
    <property type="entry name" value="CENTROSOMAL PROTEIN 43"/>
    <property type="match status" value="1"/>
</dbReference>
<dbReference type="VEuPathDB" id="VectorBase:ISCW007067"/>
<accession>B7PRN7</accession>
<dbReference type="GO" id="GO:0005813">
    <property type="term" value="C:centrosome"/>
    <property type="evidence" value="ECO:0000318"/>
    <property type="project" value="GO_Central"/>
</dbReference>
<sequence length="299" mass="32002">MAADEDIELRDLLLETLEKRGVINKIKAELRANVYLALEEQEGVKERLTDSSKDMSLRLSSDQGRLAASLVRDFLESLGLRFTLSVLSSEAPFEPLDRTELCTRLNLADSAPDQPVLMQLVSLPERSTVVSKAVESPARAEAGDGIAGPVGDTTYVAGVAPNLDVGLGSSRDQESSLRAGDRLLDLPEVPRGTKGSSLPSLLPPLGTKRPPPPEQPLPQGQTEDEGHPSLQSAGSGSRSEHRGEGSVSEDSVEEEVEEGSSNADDLLNSSLSLGDDRTVDQSISKSSEVEGCDYVEKFH</sequence>
<evidence type="ECO:0000313" key="6">
    <source>
        <dbReference type="EnsemblMetazoa" id="ISCW007067-PA"/>
    </source>
</evidence>
<feature type="compositionally biased region" description="Low complexity" evidence="3">
    <location>
        <begin position="259"/>
        <end position="273"/>
    </location>
</feature>
<dbReference type="PaxDb" id="6945-B7PRN7"/>
<organism>
    <name type="scientific">Ixodes scapularis</name>
    <name type="common">Black-legged tick</name>
    <name type="synonym">Deer tick</name>
    <dbReference type="NCBI Taxonomy" id="6945"/>
    <lineage>
        <taxon>Eukaryota</taxon>
        <taxon>Metazoa</taxon>
        <taxon>Ecdysozoa</taxon>
        <taxon>Arthropoda</taxon>
        <taxon>Chelicerata</taxon>
        <taxon>Arachnida</taxon>
        <taxon>Acari</taxon>
        <taxon>Parasitiformes</taxon>
        <taxon>Ixodida</taxon>
        <taxon>Ixodoidea</taxon>
        <taxon>Ixodidae</taxon>
        <taxon>Ixodinae</taxon>
        <taxon>Ixodes</taxon>
    </lineage>
</organism>
<feature type="region of interest" description="Disordered" evidence="3">
    <location>
        <begin position="163"/>
        <end position="299"/>
    </location>
</feature>
<dbReference type="EMBL" id="ABJB010022116">
    <property type="status" value="NOT_ANNOTATED_CDS"/>
    <property type="molecule type" value="Genomic_DNA"/>
</dbReference>
<evidence type="ECO:0000259" key="4">
    <source>
        <dbReference type="Pfam" id="PF09398"/>
    </source>
</evidence>
<name>B7PRN7_IXOSC</name>
<keyword evidence="7" id="KW-1185">Reference proteome</keyword>
<evidence type="ECO:0000256" key="3">
    <source>
        <dbReference type="SAM" id="MobiDB-lite"/>
    </source>
</evidence>
<feature type="domain" description="FGFR1 oncogene partner (FOP) N-terminal dimerisation" evidence="4">
    <location>
        <begin position="59"/>
        <end position="122"/>
    </location>
</feature>
<reference evidence="5 7" key="1">
    <citation type="submission" date="2008-03" db="EMBL/GenBank/DDBJ databases">
        <title>Annotation of Ixodes scapularis.</title>
        <authorList>
            <consortium name="Ixodes scapularis Genome Project Consortium"/>
            <person name="Caler E."/>
            <person name="Hannick L.I."/>
            <person name="Bidwell S."/>
            <person name="Joardar V."/>
            <person name="Thiagarajan M."/>
            <person name="Amedeo P."/>
            <person name="Galinsky K.J."/>
            <person name="Schobel S."/>
            <person name="Inman J."/>
            <person name="Hostetler J."/>
            <person name="Miller J."/>
            <person name="Hammond M."/>
            <person name="Megy K."/>
            <person name="Lawson D."/>
            <person name="Kodira C."/>
            <person name="Sutton G."/>
            <person name="Meyer J."/>
            <person name="Hill C.A."/>
            <person name="Birren B."/>
            <person name="Nene V."/>
            <person name="Collins F."/>
            <person name="Alarcon-Chaidez F."/>
            <person name="Wikel S."/>
            <person name="Strausberg R."/>
        </authorList>
    </citation>
    <scope>NUCLEOTIDE SEQUENCE [LARGE SCALE GENOMIC DNA]</scope>
    <source>
        <strain evidence="7">Wikel</strain>
        <strain evidence="5">Wikel colony</strain>
    </source>
</reference>
<evidence type="ECO:0007829" key="8">
    <source>
        <dbReference type="PeptideAtlas" id="B7PRN7"/>
    </source>
</evidence>